<dbReference type="GO" id="GO:0004648">
    <property type="term" value="F:O-phospho-L-serine:2-oxoglutarate aminotransferase activity"/>
    <property type="evidence" value="ECO:0007669"/>
    <property type="project" value="UniProtKB-UniRule"/>
</dbReference>
<feature type="binding site" evidence="12">
    <location>
        <position position="42"/>
    </location>
    <ligand>
        <name>L-glutamate</name>
        <dbReference type="ChEBI" id="CHEBI:29985"/>
    </ligand>
</feature>
<feature type="binding site" evidence="12">
    <location>
        <position position="102"/>
    </location>
    <ligand>
        <name>pyridoxal 5'-phosphate</name>
        <dbReference type="ChEBI" id="CHEBI:597326"/>
    </ligand>
</feature>
<feature type="modified residue" description="N6-(pyridoxal phosphate)lysine" evidence="12">
    <location>
        <position position="196"/>
    </location>
</feature>
<evidence type="ECO:0000256" key="12">
    <source>
        <dbReference type="HAMAP-Rule" id="MF_00160"/>
    </source>
</evidence>
<evidence type="ECO:0000256" key="8">
    <source>
        <dbReference type="ARBA" id="ARBA00023096"/>
    </source>
</evidence>
<evidence type="ECO:0000256" key="13">
    <source>
        <dbReference type="RuleBase" id="RU004505"/>
    </source>
</evidence>
<gene>
    <name evidence="12" type="primary">serC</name>
    <name evidence="15" type="ORF">D0544_03700</name>
</gene>
<dbReference type="UniPathway" id="UPA00244">
    <property type="reaction ID" value="UER00311"/>
</dbReference>
<feature type="domain" description="Aminotransferase class V" evidence="14">
    <location>
        <begin position="5"/>
        <end position="348"/>
    </location>
</feature>
<dbReference type="InterPro" id="IPR015424">
    <property type="entry name" value="PyrdxlP-dep_Trfase"/>
</dbReference>
<dbReference type="EC" id="2.6.1.52" evidence="12"/>
<evidence type="ECO:0000256" key="5">
    <source>
        <dbReference type="ARBA" id="ARBA00022605"/>
    </source>
</evidence>
<feature type="binding site" evidence="12">
    <location>
        <position position="152"/>
    </location>
    <ligand>
        <name>pyridoxal 5'-phosphate</name>
        <dbReference type="ChEBI" id="CHEBI:597326"/>
    </ligand>
</feature>
<feature type="binding site" evidence="12">
    <location>
        <begin position="237"/>
        <end position="238"/>
    </location>
    <ligand>
        <name>pyridoxal 5'-phosphate</name>
        <dbReference type="ChEBI" id="CHEBI:597326"/>
    </ligand>
</feature>
<keyword evidence="7 12" id="KW-0663">Pyridoxal phosphate</keyword>
<evidence type="ECO:0000313" key="15">
    <source>
        <dbReference type="EMBL" id="RRJ84225.1"/>
    </source>
</evidence>
<organism evidence="15 16">
    <name type="scientific">Aestuariirhabdus litorea</name>
    <dbReference type="NCBI Taxonomy" id="2528527"/>
    <lineage>
        <taxon>Bacteria</taxon>
        <taxon>Pseudomonadati</taxon>
        <taxon>Pseudomonadota</taxon>
        <taxon>Gammaproteobacteria</taxon>
        <taxon>Oceanospirillales</taxon>
        <taxon>Aestuariirhabdaceae</taxon>
        <taxon>Aestuariirhabdus</taxon>
    </lineage>
</organism>
<name>A0A3P3VNE2_9GAMM</name>
<feature type="binding site" evidence="12">
    <location>
        <position position="195"/>
    </location>
    <ligand>
        <name>pyridoxal 5'-phosphate</name>
        <dbReference type="ChEBI" id="CHEBI:597326"/>
    </ligand>
</feature>
<dbReference type="InterPro" id="IPR015421">
    <property type="entry name" value="PyrdxlP-dep_Trfase_major"/>
</dbReference>
<evidence type="ECO:0000256" key="6">
    <source>
        <dbReference type="ARBA" id="ARBA00022679"/>
    </source>
</evidence>
<comment type="caution">
    <text evidence="15">The sequence shown here is derived from an EMBL/GenBank/DDBJ whole genome shotgun (WGS) entry which is preliminary data.</text>
</comment>
<comment type="function">
    <text evidence="12">Catalyzes the reversible conversion of 3-phosphohydroxypyruvate to phosphoserine and of 3-hydroxy-2-oxo-4-phosphonooxybutanoate to phosphohydroxythreonine.</text>
</comment>
<dbReference type="GO" id="GO:0006564">
    <property type="term" value="P:L-serine biosynthetic process"/>
    <property type="evidence" value="ECO:0007669"/>
    <property type="project" value="UniProtKB-UniRule"/>
</dbReference>
<dbReference type="InterPro" id="IPR000192">
    <property type="entry name" value="Aminotrans_V_dom"/>
</dbReference>
<dbReference type="HAMAP" id="MF_00160">
    <property type="entry name" value="SerC_aminotrans_5"/>
    <property type="match status" value="1"/>
</dbReference>
<comment type="catalytic activity">
    <reaction evidence="10 12">
        <text>4-(phosphooxy)-L-threonine + 2-oxoglutarate = (R)-3-hydroxy-2-oxo-4-phosphooxybutanoate + L-glutamate</text>
        <dbReference type="Rhea" id="RHEA:16573"/>
        <dbReference type="ChEBI" id="CHEBI:16810"/>
        <dbReference type="ChEBI" id="CHEBI:29985"/>
        <dbReference type="ChEBI" id="CHEBI:58452"/>
        <dbReference type="ChEBI" id="CHEBI:58538"/>
        <dbReference type="EC" id="2.6.1.52"/>
    </reaction>
</comment>
<dbReference type="PIRSF" id="PIRSF000525">
    <property type="entry name" value="SerC"/>
    <property type="match status" value="1"/>
</dbReference>
<proteinExistence type="inferred from homology"/>
<evidence type="ECO:0000259" key="14">
    <source>
        <dbReference type="Pfam" id="PF00266"/>
    </source>
</evidence>
<dbReference type="NCBIfam" id="NF003764">
    <property type="entry name" value="PRK05355.1"/>
    <property type="match status" value="1"/>
</dbReference>
<sequence>MSRRYNFCAGPAALPTEVLEQAQQDLLDWQGRGLSVMEMSHRSDEFQGIARQAQEDLCELLSIPDQYHCLFVQGGATAQFSAVPLNLMGLTGKADYLNTGLWSSKAIEEARRFGEVNLVADGQPASYCSLAPIEQWRFSEAADYFHYTPNETIGGFELNEIPEVPSAPLVADMSSTLLSRPLDVSRFGLIYAGAQKNIGPAGLTLVLVREDLLDRALAVVPRTLHYRLIADHHSMLNTPPTYGWYLAGLVFQWLKREGGLGVMAERNRRKADKLYAAIDGSGFYANPVEPQYRSRMNVPFTLADGTLNDAFLEGAEESGLLNLRGHRSVGGMRASLYNAVPEAAVDALVGYMNEFERRYG</sequence>
<keyword evidence="6 12" id="KW-0808">Transferase</keyword>
<dbReference type="EMBL" id="QWEZ01000001">
    <property type="protein sequence ID" value="RRJ84225.1"/>
    <property type="molecule type" value="Genomic_DNA"/>
</dbReference>
<dbReference type="GO" id="GO:0030170">
    <property type="term" value="F:pyridoxal phosphate binding"/>
    <property type="evidence" value="ECO:0007669"/>
    <property type="project" value="UniProtKB-UniRule"/>
</dbReference>
<dbReference type="FunFam" id="3.40.640.10:FF:000010">
    <property type="entry name" value="Phosphoserine aminotransferase"/>
    <property type="match status" value="1"/>
</dbReference>
<feature type="binding site" evidence="12">
    <location>
        <begin position="76"/>
        <end position="77"/>
    </location>
    <ligand>
        <name>pyridoxal 5'-phosphate</name>
        <dbReference type="ChEBI" id="CHEBI:597326"/>
    </ligand>
</feature>
<reference evidence="15 16" key="2">
    <citation type="submission" date="2018-12" db="EMBL/GenBank/DDBJ databases">
        <title>Simiduia agarivorans gen. nov., sp. nov., a marine, agarolytic bacterium isolated from shallow coastal water from Keelung, Taiwan.</title>
        <authorList>
            <person name="Shieh W.Y."/>
        </authorList>
    </citation>
    <scope>NUCLEOTIDE SEQUENCE [LARGE SCALE GENOMIC DNA]</scope>
    <source>
        <strain evidence="15 16">GTF-13</strain>
    </source>
</reference>
<dbReference type="PANTHER" id="PTHR43247:SF1">
    <property type="entry name" value="PHOSPHOSERINE AMINOTRANSFERASE"/>
    <property type="match status" value="1"/>
</dbReference>
<dbReference type="SUPFAM" id="SSF53383">
    <property type="entry name" value="PLP-dependent transferases"/>
    <property type="match status" value="1"/>
</dbReference>
<evidence type="ECO:0000256" key="10">
    <source>
        <dbReference type="ARBA" id="ARBA00047630"/>
    </source>
</evidence>
<keyword evidence="16" id="KW-1185">Reference proteome</keyword>
<evidence type="ECO:0000256" key="4">
    <source>
        <dbReference type="ARBA" id="ARBA00022576"/>
    </source>
</evidence>
<protein>
    <recommendedName>
        <fullName evidence="12">Phosphoserine aminotransferase</fullName>
        <ecNumber evidence="12">2.6.1.52</ecNumber>
    </recommendedName>
    <alternativeName>
        <fullName evidence="12">Phosphohydroxythreonine aminotransferase</fullName>
        <shortName evidence="12">PSAT</shortName>
    </alternativeName>
</protein>
<feature type="binding site" evidence="12">
    <location>
        <position position="172"/>
    </location>
    <ligand>
        <name>pyridoxal 5'-phosphate</name>
        <dbReference type="ChEBI" id="CHEBI:597326"/>
    </ligand>
</feature>
<keyword evidence="9 12" id="KW-0718">Serine biosynthesis</keyword>
<dbReference type="Gene3D" id="3.90.1150.10">
    <property type="entry name" value="Aspartate Aminotransferase, domain 1"/>
    <property type="match status" value="1"/>
</dbReference>
<reference evidence="15 16" key="1">
    <citation type="submission" date="2018-08" db="EMBL/GenBank/DDBJ databases">
        <authorList>
            <person name="Khan S.A."/>
        </authorList>
    </citation>
    <scope>NUCLEOTIDE SEQUENCE [LARGE SCALE GENOMIC DNA]</scope>
    <source>
        <strain evidence="15 16">GTF-13</strain>
    </source>
</reference>
<keyword evidence="4 12" id="KW-0032">Aminotransferase</keyword>
<dbReference type="PROSITE" id="PS00595">
    <property type="entry name" value="AA_TRANSFER_CLASS_5"/>
    <property type="match status" value="1"/>
</dbReference>
<evidence type="ECO:0000256" key="1">
    <source>
        <dbReference type="ARBA" id="ARBA00004915"/>
    </source>
</evidence>
<keyword evidence="5 12" id="KW-0028">Amino-acid biosynthesis</keyword>
<dbReference type="UniPathway" id="UPA00135">
    <property type="reaction ID" value="UER00197"/>
</dbReference>
<dbReference type="NCBIfam" id="TIGR01364">
    <property type="entry name" value="serC_1"/>
    <property type="match status" value="1"/>
</dbReference>
<comment type="catalytic activity">
    <reaction evidence="11 12 13">
        <text>O-phospho-L-serine + 2-oxoglutarate = 3-phosphooxypyruvate + L-glutamate</text>
        <dbReference type="Rhea" id="RHEA:14329"/>
        <dbReference type="ChEBI" id="CHEBI:16810"/>
        <dbReference type="ChEBI" id="CHEBI:18110"/>
        <dbReference type="ChEBI" id="CHEBI:29985"/>
        <dbReference type="ChEBI" id="CHEBI:57524"/>
        <dbReference type="EC" id="2.6.1.52"/>
    </reaction>
</comment>
<evidence type="ECO:0000313" key="16">
    <source>
        <dbReference type="Proteomes" id="UP000280792"/>
    </source>
</evidence>
<dbReference type="Gene3D" id="3.40.640.10">
    <property type="entry name" value="Type I PLP-dependent aspartate aminotransferase-like (Major domain)"/>
    <property type="match status" value="1"/>
</dbReference>
<evidence type="ECO:0000256" key="9">
    <source>
        <dbReference type="ARBA" id="ARBA00023299"/>
    </source>
</evidence>
<dbReference type="Proteomes" id="UP000280792">
    <property type="component" value="Unassembled WGS sequence"/>
</dbReference>
<comment type="pathway">
    <text evidence="2 12 13">Amino-acid biosynthesis; L-serine biosynthesis; L-serine from 3-phospho-D-glycerate: step 2/3.</text>
</comment>
<comment type="subunit">
    <text evidence="12">Homodimer.</text>
</comment>
<dbReference type="InterPro" id="IPR022278">
    <property type="entry name" value="Pser_aminoTfrase"/>
</dbReference>
<dbReference type="Pfam" id="PF00266">
    <property type="entry name" value="Aminotran_5"/>
    <property type="match status" value="1"/>
</dbReference>
<evidence type="ECO:0000256" key="7">
    <source>
        <dbReference type="ARBA" id="ARBA00022898"/>
    </source>
</evidence>
<comment type="similarity">
    <text evidence="3 12">Belongs to the class-V pyridoxal-phosphate-dependent aminotransferase family. SerC subfamily.</text>
</comment>
<dbReference type="GO" id="GO:0005737">
    <property type="term" value="C:cytoplasm"/>
    <property type="evidence" value="ECO:0007669"/>
    <property type="project" value="UniProtKB-SubCell"/>
</dbReference>
<comment type="caution">
    <text evidence="12">Lacks conserved residue(s) required for the propagation of feature annotation.</text>
</comment>
<keyword evidence="12" id="KW-0963">Cytoplasm</keyword>
<dbReference type="RefSeq" id="WP_125014652.1">
    <property type="nucleotide sequence ID" value="NZ_QWEZ01000001.1"/>
</dbReference>
<dbReference type="GO" id="GO:0008615">
    <property type="term" value="P:pyridoxine biosynthetic process"/>
    <property type="evidence" value="ECO:0007669"/>
    <property type="project" value="UniProtKB-UniRule"/>
</dbReference>
<evidence type="ECO:0000256" key="3">
    <source>
        <dbReference type="ARBA" id="ARBA00006904"/>
    </source>
</evidence>
<keyword evidence="8 12" id="KW-0664">Pyridoxine biosynthesis</keyword>
<dbReference type="InterPro" id="IPR020578">
    <property type="entry name" value="Aminotrans_V_PyrdxlP_BS"/>
</dbReference>
<dbReference type="AlphaFoldDB" id="A0A3P3VNE2"/>
<comment type="pathway">
    <text evidence="1 12">Cofactor biosynthesis; pyridoxine 5'-phosphate biosynthesis; pyridoxine 5'-phosphate from D-erythrose 4-phosphate: step 3/5.</text>
</comment>
<dbReference type="InterPro" id="IPR015422">
    <property type="entry name" value="PyrdxlP-dep_Trfase_small"/>
</dbReference>
<dbReference type="FunFam" id="3.90.1150.10:FF:000006">
    <property type="entry name" value="Phosphoserine aminotransferase"/>
    <property type="match status" value="1"/>
</dbReference>
<dbReference type="CDD" id="cd00611">
    <property type="entry name" value="PSAT_like"/>
    <property type="match status" value="1"/>
</dbReference>
<dbReference type="PANTHER" id="PTHR43247">
    <property type="entry name" value="PHOSPHOSERINE AMINOTRANSFERASE"/>
    <property type="match status" value="1"/>
</dbReference>
<evidence type="ECO:0000256" key="2">
    <source>
        <dbReference type="ARBA" id="ARBA00005099"/>
    </source>
</evidence>
<accession>A0A3P3VNE2</accession>
<comment type="subcellular location">
    <subcellularLocation>
        <location evidence="12">Cytoplasm</location>
    </subcellularLocation>
</comment>
<comment type="cofactor">
    <cofactor evidence="12">
        <name>pyridoxal 5'-phosphate</name>
        <dbReference type="ChEBI" id="CHEBI:597326"/>
    </cofactor>
    <text evidence="12">Binds 1 pyridoxal phosphate per subunit.</text>
</comment>
<evidence type="ECO:0000256" key="11">
    <source>
        <dbReference type="ARBA" id="ARBA00049007"/>
    </source>
</evidence>